<dbReference type="PANTHER" id="PTHR34352">
    <property type="entry name" value="PROTEIN YHFA"/>
    <property type="match status" value="1"/>
</dbReference>
<evidence type="ECO:0000313" key="1">
    <source>
        <dbReference type="EMBL" id="MFC4556810.1"/>
    </source>
</evidence>
<dbReference type="InterPro" id="IPR036102">
    <property type="entry name" value="OsmC/Ohrsf"/>
</dbReference>
<dbReference type="EMBL" id="JBHSFU010000002">
    <property type="protein sequence ID" value="MFC4556810.1"/>
    <property type="molecule type" value="Genomic_DNA"/>
</dbReference>
<dbReference type="InterPro" id="IPR003718">
    <property type="entry name" value="OsmC/Ohr_fam"/>
</dbReference>
<comment type="caution">
    <text evidence="1">The sequence shown here is derived from an EMBL/GenBank/DDBJ whole genome shotgun (WGS) entry which is preliminary data.</text>
</comment>
<sequence length="130" mass="15005">MKFHLKENGMRVDFEYGTLDISGNEDYGFRPFQLMVASIAGCSASVFRKILDKQRTEVENLVITVDVERNPEEANRIERIDLHYTVTGYNLNTDKLNRNLELSRKNCSMVRSVEDSIRITESLEAVELSR</sequence>
<keyword evidence="2" id="KW-1185">Reference proteome</keyword>
<dbReference type="Gene3D" id="3.30.300.20">
    <property type="match status" value="1"/>
</dbReference>
<dbReference type="RefSeq" id="WP_390292743.1">
    <property type="nucleotide sequence ID" value="NZ_JBHSFU010000002.1"/>
</dbReference>
<protein>
    <submittedName>
        <fullName evidence="1">OsmC family protein</fullName>
        <ecNumber evidence="1">1.11.1.-</ecNumber>
    </submittedName>
</protein>
<dbReference type="SUPFAM" id="SSF82784">
    <property type="entry name" value="OsmC-like"/>
    <property type="match status" value="1"/>
</dbReference>
<dbReference type="PANTHER" id="PTHR34352:SF1">
    <property type="entry name" value="PROTEIN YHFA"/>
    <property type="match status" value="1"/>
</dbReference>
<organism evidence="1 2">
    <name type="scientific">Virgibacillus kekensis</name>
    <dbReference type="NCBI Taxonomy" id="202261"/>
    <lineage>
        <taxon>Bacteria</taxon>
        <taxon>Bacillati</taxon>
        <taxon>Bacillota</taxon>
        <taxon>Bacilli</taxon>
        <taxon>Bacillales</taxon>
        <taxon>Bacillaceae</taxon>
        <taxon>Virgibacillus</taxon>
    </lineage>
</organism>
<proteinExistence type="predicted"/>
<reference evidence="2" key="1">
    <citation type="journal article" date="2019" name="Int. J. Syst. Evol. Microbiol.">
        <title>The Global Catalogue of Microorganisms (GCM) 10K type strain sequencing project: providing services to taxonomists for standard genome sequencing and annotation.</title>
        <authorList>
            <consortium name="The Broad Institute Genomics Platform"/>
            <consortium name="The Broad Institute Genome Sequencing Center for Infectious Disease"/>
            <person name="Wu L."/>
            <person name="Ma J."/>
        </authorList>
    </citation>
    <scope>NUCLEOTIDE SEQUENCE [LARGE SCALE GENOMIC DNA]</scope>
    <source>
        <strain evidence="2">CGMCC 4.7426</strain>
    </source>
</reference>
<dbReference type="EC" id="1.11.1.-" evidence="1"/>
<evidence type="ECO:0000313" key="2">
    <source>
        <dbReference type="Proteomes" id="UP001595989"/>
    </source>
</evidence>
<gene>
    <name evidence="1" type="ORF">ACFO3D_01140</name>
</gene>
<keyword evidence="1" id="KW-0560">Oxidoreductase</keyword>
<name>A0ABV9DDG2_9BACI</name>
<dbReference type="Proteomes" id="UP001595989">
    <property type="component" value="Unassembled WGS sequence"/>
</dbReference>
<dbReference type="InterPro" id="IPR015946">
    <property type="entry name" value="KH_dom-like_a/b"/>
</dbReference>
<dbReference type="Pfam" id="PF02566">
    <property type="entry name" value="OsmC"/>
    <property type="match status" value="1"/>
</dbReference>
<dbReference type="GO" id="GO:0004601">
    <property type="term" value="F:peroxidase activity"/>
    <property type="evidence" value="ECO:0007669"/>
    <property type="project" value="UniProtKB-KW"/>
</dbReference>
<accession>A0ABV9DDG2</accession>
<keyword evidence="1" id="KW-0575">Peroxidase</keyword>